<keyword evidence="2" id="KW-1185">Reference proteome</keyword>
<proteinExistence type="predicted"/>
<dbReference type="AlphaFoldDB" id="A0A426QKP1"/>
<gene>
    <name evidence="1" type="ORF">D6C00_10345</name>
</gene>
<organism evidence="1 2">
    <name type="scientific">Thiohalobacter thiocyanaticus</name>
    <dbReference type="NCBI Taxonomy" id="585455"/>
    <lineage>
        <taxon>Bacteria</taxon>
        <taxon>Pseudomonadati</taxon>
        <taxon>Pseudomonadota</taxon>
        <taxon>Gammaproteobacteria</taxon>
        <taxon>Thiohalobacterales</taxon>
        <taxon>Thiohalobacteraceae</taxon>
        <taxon>Thiohalobacter</taxon>
    </lineage>
</organism>
<dbReference type="Proteomes" id="UP000287798">
    <property type="component" value="Unassembled WGS sequence"/>
</dbReference>
<accession>A0A426QKP1</accession>
<protein>
    <submittedName>
        <fullName evidence="1">Uncharacterized protein</fullName>
    </submittedName>
</protein>
<evidence type="ECO:0000313" key="2">
    <source>
        <dbReference type="Proteomes" id="UP000287798"/>
    </source>
</evidence>
<sequence>MPVTYRREWQDGFGARGWKLDIAIGDEFVIASTAYTGGNIPTSVLIHDIVDHYLCGFGLSGHRDEAMALIQLRERTGTDIEPDYAQMVDEDVARGLINGEPLEEFLPSDLAQQLPAQGTSTERMRALRERIGEQTLRQRLIARFFELGEQGRQRAQQAWQRLGLDYAKRPAIALALQHLLERADACWMLEQDIAAMHGQFVITPTRCRLEMDGQTWKENLQSGQ</sequence>
<comment type="caution">
    <text evidence="1">The sequence shown here is derived from an EMBL/GenBank/DDBJ whole genome shotgun (WGS) entry which is preliminary data.</text>
</comment>
<dbReference type="EMBL" id="QZMU01000001">
    <property type="protein sequence ID" value="RRQ22310.1"/>
    <property type="molecule type" value="Genomic_DNA"/>
</dbReference>
<name>A0A426QKP1_9GAMM</name>
<evidence type="ECO:0000313" key="1">
    <source>
        <dbReference type="EMBL" id="RRQ22310.1"/>
    </source>
</evidence>
<reference evidence="1 2" key="1">
    <citation type="journal article" date="2010" name="Int. J. Syst. Evol. Microbiol.">
        <title>Thiohalobacter thiocyanaticus gen. nov., sp. nov., a moderately halophilic, sulfur-oxidizing gammaproteobacterium from hypersaline lakes, that utilizes thiocyanate.</title>
        <authorList>
            <person name="Sorokin D.Y."/>
            <person name="Kovaleva O.L."/>
            <person name="Tourova T.P."/>
            <person name="Muyzer G."/>
        </authorList>
    </citation>
    <scope>NUCLEOTIDE SEQUENCE [LARGE SCALE GENOMIC DNA]</scope>
    <source>
        <strain evidence="1 2">Hrh1</strain>
    </source>
</reference>